<dbReference type="OrthoDB" id="2020799at2759"/>
<dbReference type="InterPro" id="IPR009199">
    <property type="entry name" value="PhoPQ-act_pathogen-rel_PqaA"/>
</dbReference>
<comment type="caution">
    <text evidence="2">The sequence shown here is derived from an EMBL/GenBank/DDBJ whole genome shotgun (WGS) entry which is preliminary data.</text>
</comment>
<evidence type="ECO:0000313" key="2">
    <source>
        <dbReference type="EMBL" id="CAH1802566.1"/>
    </source>
</evidence>
<dbReference type="SUPFAM" id="SSF53474">
    <property type="entry name" value="alpha/beta-Hydrolases"/>
    <property type="match status" value="1"/>
</dbReference>
<keyword evidence="3" id="KW-1185">Reference proteome</keyword>
<reference evidence="2" key="1">
    <citation type="submission" date="2022-03" db="EMBL/GenBank/DDBJ databases">
        <authorList>
            <person name="Martin C."/>
        </authorList>
    </citation>
    <scope>NUCLEOTIDE SEQUENCE</scope>
</reference>
<dbReference type="PIRSF" id="PIRSF014728">
    <property type="entry name" value="PqaA"/>
    <property type="match status" value="1"/>
</dbReference>
<feature type="signal peptide" evidence="1">
    <location>
        <begin position="1"/>
        <end position="29"/>
    </location>
</feature>
<dbReference type="Gene3D" id="3.40.50.1820">
    <property type="entry name" value="alpha/beta hydrolase"/>
    <property type="match status" value="1"/>
</dbReference>
<gene>
    <name evidence="2" type="ORF">OFUS_LOCUS26234</name>
</gene>
<evidence type="ECO:0000256" key="1">
    <source>
        <dbReference type="SAM" id="SignalP"/>
    </source>
</evidence>
<dbReference type="AlphaFoldDB" id="A0A8S4Q7N0"/>
<dbReference type="Pfam" id="PF10142">
    <property type="entry name" value="PhoPQ_related"/>
    <property type="match status" value="2"/>
</dbReference>
<proteinExistence type="predicted"/>
<dbReference type="EMBL" id="CAIIXF020000012">
    <property type="protein sequence ID" value="CAH1802566.1"/>
    <property type="molecule type" value="Genomic_DNA"/>
</dbReference>
<sequence>IIGSLLGREALRMLLRIIAALCCCSLALSQIADWGWEDTTPLDEYVARPEPVYSYRLLSTVRYDAINEGVEDCTVHILNMTSQTWQNSEVTSVSVWSHHLAIVIPAVSESGILHSCEVTSVSVWSHHLAIVIPDSVRIWDASFMFIGGGRQTDAPPDPETDVFLDAVAEVAVRMGSAGAYLKQIPNQPMNLYQSNRPEMRRTEDALIAWTWRHWIETNQSDPTMVLQFPMVKSAKMAFDTIFSYTKSVNPQFNIDKFMPAGGSKRGWITWLIGCVDRRVVAMSPMVLSILNMVETLGHHYRAYGGWSFAFMPYWNENVTQHLYHPNTQTLANLIDPFSYRRRMTMPKVVVQATADEFFRPDEPNFWFNQLVGPKYLKLMRNAQHALVGSYDNIIDSLVAMYKAMDENQPLPDFRWELTQGTETGRTTVYTNTQPQAVRAWYAQSADGEFGAERRDFRWFVRSSEDPNEVDLNLVLWDESTDVVEVVPGQEYYVEFNRPATGWLGFFIELEFVLNNSEASVFEVTTELNVVPNTWPFPFCTSPEECTGRIV</sequence>
<feature type="non-terminal residue" evidence="2">
    <location>
        <position position="550"/>
    </location>
</feature>
<accession>A0A8S4Q7N0</accession>
<dbReference type="InterPro" id="IPR029058">
    <property type="entry name" value="AB_hydrolase_fold"/>
</dbReference>
<organism evidence="2 3">
    <name type="scientific">Owenia fusiformis</name>
    <name type="common">Polychaete worm</name>
    <dbReference type="NCBI Taxonomy" id="6347"/>
    <lineage>
        <taxon>Eukaryota</taxon>
        <taxon>Metazoa</taxon>
        <taxon>Spiralia</taxon>
        <taxon>Lophotrochozoa</taxon>
        <taxon>Annelida</taxon>
        <taxon>Polychaeta</taxon>
        <taxon>Sedentaria</taxon>
        <taxon>Canalipalpata</taxon>
        <taxon>Sabellida</taxon>
        <taxon>Oweniida</taxon>
        <taxon>Oweniidae</taxon>
        <taxon>Owenia</taxon>
    </lineage>
</organism>
<dbReference type="Proteomes" id="UP000749559">
    <property type="component" value="Unassembled WGS sequence"/>
</dbReference>
<protein>
    <submittedName>
        <fullName evidence="2">Uncharacterized protein</fullName>
    </submittedName>
</protein>
<feature type="chain" id="PRO_5035833861" evidence="1">
    <location>
        <begin position="30"/>
        <end position="550"/>
    </location>
</feature>
<dbReference type="PANTHER" id="PTHR31497:SF0">
    <property type="entry name" value="AUTOCRINE PROLIFERATION REPRESSOR PROTEIN A"/>
    <property type="match status" value="1"/>
</dbReference>
<evidence type="ECO:0000313" key="3">
    <source>
        <dbReference type="Proteomes" id="UP000749559"/>
    </source>
</evidence>
<dbReference type="PANTHER" id="PTHR31497">
    <property type="entry name" value="AUTOCRINE PROLIFERATION REPRESSOR PROTEIN A"/>
    <property type="match status" value="1"/>
</dbReference>
<name>A0A8S4Q7N0_OWEFU</name>
<keyword evidence="1" id="KW-0732">Signal</keyword>